<keyword evidence="3" id="KW-1185">Reference proteome</keyword>
<evidence type="ECO:0000259" key="1">
    <source>
        <dbReference type="Pfam" id="PF06985"/>
    </source>
</evidence>
<dbReference type="PANTHER" id="PTHR33112:SF16">
    <property type="entry name" value="HETEROKARYON INCOMPATIBILITY DOMAIN-CONTAINING PROTEIN"/>
    <property type="match status" value="1"/>
</dbReference>
<dbReference type="OrthoDB" id="3562689at2759"/>
<dbReference type="EMBL" id="CAJVRM010000719">
    <property type="protein sequence ID" value="CAG8983181.1"/>
    <property type="molecule type" value="Genomic_DNA"/>
</dbReference>
<feature type="domain" description="Heterokaryon incompatibility" evidence="1">
    <location>
        <begin position="216"/>
        <end position="369"/>
    </location>
</feature>
<dbReference type="InterPro" id="IPR010730">
    <property type="entry name" value="HET"/>
</dbReference>
<sequence>MDNINDGNKTENKLETFSHALCKRCSRFQQFQQKQCQLPEDKPSNYVEFELRLSSLDVGNCGICQVFLRAAEGIKGGRVQGLQPFGMLYAKEVLLHVKGDSSIGHTEEELWFYTFSRGSRYCTFDQSCNFADRRCDQPSPWPLFTQISDDSRFIRDYKQDGLSSVEIAAQWTKECPSTHLSYQIKVETNLPNRVLFIGKESAEVRLLQTNNIMGSYACLSHCCWRKDLLRTTVNNLDVHKEAIPWDDLPKTFQDAISVARQLGIDYLWIDSLCIVQDDEDDWIRESQTMCEVYQNSFVTIAATSAPDASTGLFLKNGKPRRRVNISGKTSAGMEFSLEARERRGSCVHPNFRETTAQWPLLGRAWGFQEHLLSPRFIQFGSEELIWECQEKVECECGKHLWSSPGIEEKKEFHEAMNKHNNTGLVTQWQSMVVGYSSLELSYASDKLPALSGLAKQMHSKRPDENYCAGLWSGSLYTDLLWVVLMSHRDYGDNVDDYSHQVPAYRAPSWSWASTDGKIRYPQVWLNMHVTHTLFTIDNVDIRLATQDATGQVKNGSLTITGPIFEVHMIDLNPTSGKKAFLIVGSENRTLELIRYESNDDKLYFDSRRYPIRTCDDTSGLSGSIKCIRMSRLESDEKEFGREYAMMVQKSTTSTSYQRIGMIELCRFNLEKDAQKGDLDLLWLKFPSFFEGGTMETITIF</sequence>
<dbReference type="AlphaFoldDB" id="A0A9N9M4Y0"/>
<accession>A0A9N9M4Y0</accession>
<organism evidence="2 3">
    <name type="scientific">Hymenoscyphus albidus</name>
    <dbReference type="NCBI Taxonomy" id="595503"/>
    <lineage>
        <taxon>Eukaryota</taxon>
        <taxon>Fungi</taxon>
        <taxon>Dikarya</taxon>
        <taxon>Ascomycota</taxon>
        <taxon>Pezizomycotina</taxon>
        <taxon>Leotiomycetes</taxon>
        <taxon>Helotiales</taxon>
        <taxon>Helotiaceae</taxon>
        <taxon>Hymenoscyphus</taxon>
    </lineage>
</organism>
<comment type="caution">
    <text evidence="2">The sequence shown here is derived from an EMBL/GenBank/DDBJ whole genome shotgun (WGS) entry which is preliminary data.</text>
</comment>
<gene>
    <name evidence="2" type="ORF">HYALB_00004008</name>
</gene>
<evidence type="ECO:0000313" key="3">
    <source>
        <dbReference type="Proteomes" id="UP000701801"/>
    </source>
</evidence>
<proteinExistence type="predicted"/>
<dbReference type="Pfam" id="PF06985">
    <property type="entry name" value="HET"/>
    <property type="match status" value="1"/>
</dbReference>
<evidence type="ECO:0000313" key="2">
    <source>
        <dbReference type="EMBL" id="CAG8983181.1"/>
    </source>
</evidence>
<dbReference type="PANTHER" id="PTHR33112">
    <property type="entry name" value="DOMAIN PROTEIN, PUTATIVE-RELATED"/>
    <property type="match status" value="1"/>
</dbReference>
<reference evidence="2" key="1">
    <citation type="submission" date="2021-07" db="EMBL/GenBank/DDBJ databases">
        <authorList>
            <person name="Durling M."/>
        </authorList>
    </citation>
    <scope>NUCLEOTIDE SEQUENCE</scope>
</reference>
<name>A0A9N9M4Y0_9HELO</name>
<protein>
    <recommendedName>
        <fullName evidence="1">Heterokaryon incompatibility domain-containing protein</fullName>
    </recommendedName>
</protein>
<dbReference type="Proteomes" id="UP000701801">
    <property type="component" value="Unassembled WGS sequence"/>
</dbReference>